<evidence type="ECO:0000313" key="2">
    <source>
        <dbReference type="Proteomes" id="UP001627154"/>
    </source>
</evidence>
<accession>A0ABD2WFF2</accession>
<comment type="caution">
    <text evidence="1">The sequence shown here is derived from an EMBL/GenBank/DDBJ whole genome shotgun (WGS) entry which is preliminary data.</text>
</comment>
<dbReference type="AlphaFoldDB" id="A0ABD2WFF2"/>
<reference evidence="1 2" key="1">
    <citation type="journal article" date="2024" name="bioRxiv">
        <title>A reference genome for Trichogramma kaykai: A tiny desert-dwelling parasitoid wasp with competing sex-ratio distorters.</title>
        <authorList>
            <person name="Culotta J."/>
            <person name="Lindsey A.R."/>
        </authorList>
    </citation>
    <scope>NUCLEOTIDE SEQUENCE [LARGE SCALE GENOMIC DNA]</scope>
    <source>
        <strain evidence="1 2">KSX58</strain>
    </source>
</reference>
<evidence type="ECO:0000313" key="1">
    <source>
        <dbReference type="EMBL" id="KAL3391604.1"/>
    </source>
</evidence>
<organism evidence="1 2">
    <name type="scientific">Trichogramma kaykai</name>
    <dbReference type="NCBI Taxonomy" id="54128"/>
    <lineage>
        <taxon>Eukaryota</taxon>
        <taxon>Metazoa</taxon>
        <taxon>Ecdysozoa</taxon>
        <taxon>Arthropoda</taxon>
        <taxon>Hexapoda</taxon>
        <taxon>Insecta</taxon>
        <taxon>Pterygota</taxon>
        <taxon>Neoptera</taxon>
        <taxon>Endopterygota</taxon>
        <taxon>Hymenoptera</taxon>
        <taxon>Apocrita</taxon>
        <taxon>Proctotrupomorpha</taxon>
        <taxon>Chalcidoidea</taxon>
        <taxon>Trichogrammatidae</taxon>
        <taxon>Trichogramma</taxon>
    </lineage>
</organism>
<evidence type="ECO:0008006" key="3">
    <source>
        <dbReference type="Google" id="ProtNLM"/>
    </source>
</evidence>
<proteinExistence type="predicted"/>
<dbReference type="Proteomes" id="UP001627154">
    <property type="component" value="Unassembled WGS sequence"/>
</dbReference>
<dbReference type="EMBL" id="JBJJXI010000108">
    <property type="protein sequence ID" value="KAL3391604.1"/>
    <property type="molecule type" value="Genomic_DNA"/>
</dbReference>
<sequence length="284" mass="32184">MESTIEMNVSEEMLPLAKEDVENLTKAYGEKTLAELRQAAQYSRINTEGDKDALVNRLVRRDLRKTYGDDAVQWLPIDDPPKQTCSKDDIYTSKLDETVQINDSKNIKNSTRYSVGFKSPLNDTLFTNQSFLDLNNSTIQQKDHNTEQDTLNPLAASFAPPSIPANTQPSPRLQNLFLQYNVIVEQINETLRQQSLPEAAEKISIEDRSTVTSSNRQEIDITCKTQQVLRNYDLKLGKNDKVDAESFIAKLHTVQTLTKITDKDLLRFMPSMLVGDAEIWAEPA</sequence>
<gene>
    <name evidence="1" type="ORF">TKK_013540</name>
</gene>
<keyword evidence="2" id="KW-1185">Reference proteome</keyword>
<protein>
    <recommendedName>
        <fullName evidence="3">SAP domain-containing protein</fullName>
    </recommendedName>
</protein>
<name>A0ABD2WFF2_9HYME</name>